<dbReference type="EMBL" id="JAPMLE010000001">
    <property type="protein sequence ID" value="MDR8522459.1"/>
    <property type="molecule type" value="Genomic_DNA"/>
</dbReference>
<keyword evidence="2" id="KW-1133">Transmembrane helix</keyword>
<dbReference type="GO" id="GO:0003677">
    <property type="term" value="F:DNA binding"/>
    <property type="evidence" value="ECO:0007669"/>
    <property type="project" value="UniProtKB-KW"/>
</dbReference>
<reference evidence="5 7" key="1">
    <citation type="journal article" date="2022" name="bioRxiv">
        <title>Prophages regulate Shewanella fidelis 3313 motility and biofilm formation: implications for gut colonization dynamics in Ciona robusta.</title>
        <authorList>
            <person name="Natarajan O."/>
            <person name="Gibboney S.L."/>
            <person name="Young M.N."/>
            <person name="Lim S.J."/>
            <person name="Pluta N."/>
            <person name="Atkinson C.G."/>
            <person name="Leigh B.A."/>
            <person name="Liberti A."/>
            <person name="Kees E.D."/>
            <person name="Breitbart M."/>
            <person name="Gralnick J.A."/>
            <person name="Dishaw L.J."/>
        </authorList>
    </citation>
    <scope>NUCLEOTIDE SEQUENCE [LARGE SCALE GENOMIC DNA]</scope>
    <source>
        <strain evidence="5 7">JG4066</strain>
    </source>
</reference>
<dbReference type="InterPro" id="IPR036388">
    <property type="entry name" value="WH-like_DNA-bd_sf"/>
</dbReference>
<feature type="transmembrane region" description="Helical" evidence="2">
    <location>
        <begin position="137"/>
        <end position="158"/>
    </location>
</feature>
<evidence type="ECO:0000256" key="1">
    <source>
        <dbReference type="ARBA" id="ARBA00023125"/>
    </source>
</evidence>
<evidence type="ECO:0000313" key="6">
    <source>
        <dbReference type="Proteomes" id="UP001259340"/>
    </source>
</evidence>
<dbReference type="Pfam" id="PF00486">
    <property type="entry name" value="Trans_reg_C"/>
    <property type="match status" value="1"/>
</dbReference>
<keyword evidence="2" id="KW-0472">Membrane</keyword>
<dbReference type="AlphaFoldDB" id="A0AAW8NKY4"/>
<dbReference type="Gene3D" id="1.10.10.10">
    <property type="entry name" value="Winged helix-like DNA-binding domain superfamily/Winged helix DNA-binding domain"/>
    <property type="match status" value="1"/>
</dbReference>
<evidence type="ECO:0000313" key="5">
    <source>
        <dbReference type="EMBL" id="MDW4825451.1"/>
    </source>
</evidence>
<accession>A0AAW8NKY4</accession>
<dbReference type="InterPro" id="IPR001867">
    <property type="entry name" value="OmpR/PhoB-type_DNA-bd"/>
</dbReference>
<name>A0AAW8NKY4_9GAMM</name>
<reference evidence="4" key="2">
    <citation type="submission" date="2022-11" db="EMBL/GenBank/DDBJ databases">
        <title>Prophages regulate Shewanella fidelis motility and biofilm formation: implications for gut colonization dynamics in Ciona robusta.</title>
        <authorList>
            <person name="Natarajan O."/>
            <person name="Gibboney S.L."/>
            <person name="Young M.N."/>
            <person name="Lim S.J."/>
            <person name="Pluta N."/>
            <person name="Atkinson C.G.F."/>
            <person name="Leigh B.A."/>
            <person name="Liberti A."/>
            <person name="Kees E."/>
            <person name="Breitbart M."/>
            <person name="Gralnick J."/>
            <person name="Dishaw L.J."/>
        </authorList>
    </citation>
    <scope>NUCLEOTIDE SEQUENCE</scope>
    <source>
        <strain evidence="4">3313</strain>
    </source>
</reference>
<dbReference type="GO" id="GO:0006355">
    <property type="term" value="P:regulation of DNA-templated transcription"/>
    <property type="evidence" value="ECO:0007669"/>
    <property type="project" value="InterPro"/>
</dbReference>
<dbReference type="InterPro" id="IPR016032">
    <property type="entry name" value="Sig_transdc_resp-reg_C-effctor"/>
</dbReference>
<evidence type="ECO:0000259" key="3">
    <source>
        <dbReference type="SMART" id="SM00862"/>
    </source>
</evidence>
<gene>
    <name evidence="4" type="ORF">OS133_01945</name>
    <name evidence="5" type="ORF">OS134_15380</name>
</gene>
<protein>
    <submittedName>
        <fullName evidence="4">Helix-turn-helix domain-containing protein</fullName>
    </submittedName>
</protein>
<keyword evidence="7" id="KW-1185">Reference proteome</keyword>
<dbReference type="Proteomes" id="UP001259340">
    <property type="component" value="Unassembled WGS sequence"/>
</dbReference>
<keyword evidence="2" id="KW-0812">Transmembrane</keyword>
<dbReference type="SMART" id="SM00862">
    <property type="entry name" value="Trans_reg_C"/>
    <property type="match status" value="1"/>
</dbReference>
<dbReference type="EMBL" id="JAPMLD010000007">
    <property type="protein sequence ID" value="MDW4825451.1"/>
    <property type="molecule type" value="Genomic_DNA"/>
</dbReference>
<evidence type="ECO:0000256" key="2">
    <source>
        <dbReference type="SAM" id="Phobius"/>
    </source>
</evidence>
<sequence length="160" mass="17559">MLTRLIFNKQTRKLTNELTSESSVNQLSLSEVKILESLIEEKAGCSRETLLTVAWQGRVVTGTSLNVAINNIRKLTKEVDGPNPIDAIRGFGYKLSDQIMFTMNDTAANIQAKSSLSDQTKSAISKQPVVAISPTNLPLLVVNIGMLIVIINLIKLYLKS</sequence>
<dbReference type="GO" id="GO:0000160">
    <property type="term" value="P:phosphorelay signal transduction system"/>
    <property type="evidence" value="ECO:0007669"/>
    <property type="project" value="InterPro"/>
</dbReference>
<comment type="caution">
    <text evidence="4">The sequence shown here is derived from an EMBL/GenBank/DDBJ whole genome shotgun (WGS) entry which is preliminary data.</text>
</comment>
<dbReference type="RefSeq" id="WP_310653811.1">
    <property type="nucleotide sequence ID" value="NZ_JAPMLA010000007.1"/>
</dbReference>
<organism evidence="4 6">
    <name type="scientific">Shewanella fidelis</name>
    <dbReference type="NCBI Taxonomy" id="173509"/>
    <lineage>
        <taxon>Bacteria</taxon>
        <taxon>Pseudomonadati</taxon>
        <taxon>Pseudomonadota</taxon>
        <taxon>Gammaproteobacteria</taxon>
        <taxon>Alteromonadales</taxon>
        <taxon>Shewanellaceae</taxon>
        <taxon>Shewanella</taxon>
    </lineage>
</organism>
<keyword evidence="1" id="KW-0238">DNA-binding</keyword>
<dbReference type="SUPFAM" id="SSF46894">
    <property type="entry name" value="C-terminal effector domain of the bipartite response regulators"/>
    <property type="match status" value="1"/>
</dbReference>
<dbReference type="CDD" id="cd00383">
    <property type="entry name" value="trans_reg_C"/>
    <property type="match status" value="1"/>
</dbReference>
<evidence type="ECO:0000313" key="4">
    <source>
        <dbReference type="EMBL" id="MDR8522459.1"/>
    </source>
</evidence>
<evidence type="ECO:0000313" key="7">
    <source>
        <dbReference type="Proteomes" id="UP001271263"/>
    </source>
</evidence>
<dbReference type="Proteomes" id="UP001271263">
    <property type="component" value="Unassembled WGS sequence"/>
</dbReference>
<feature type="domain" description="OmpR/PhoB-type" evidence="3">
    <location>
        <begin position="21"/>
        <end position="95"/>
    </location>
</feature>
<proteinExistence type="predicted"/>